<keyword evidence="3" id="KW-1185">Reference proteome</keyword>
<proteinExistence type="predicted"/>
<name>A0A6A6EB36_9PEZI</name>
<accession>A0A6A6EB36</accession>
<gene>
    <name evidence="2" type="ORF">K469DRAFT_106390</name>
</gene>
<dbReference type="EMBL" id="ML994626">
    <property type="protein sequence ID" value="KAF2187749.1"/>
    <property type="molecule type" value="Genomic_DNA"/>
</dbReference>
<evidence type="ECO:0000313" key="2">
    <source>
        <dbReference type="EMBL" id="KAF2187749.1"/>
    </source>
</evidence>
<reference evidence="2" key="1">
    <citation type="journal article" date="2020" name="Stud. Mycol.">
        <title>101 Dothideomycetes genomes: a test case for predicting lifestyles and emergence of pathogens.</title>
        <authorList>
            <person name="Haridas S."/>
            <person name="Albert R."/>
            <person name="Binder M."/>
            <person name="Bloem J."/>
            <person name="Labutti K."/>
            <person name="Salamov A."/>
            <person name="Andreopoulos B."/>
            <person name="Baker S."/>
            <person name="Barry K."/>
            <person name="Bills G."/>
            <person name="Bluhm B."/>
            <person name="Cannon C."/>
            <person name="Castanera R."/>
            <person name="Culley D."/>
            <person name="Daum C."/>
            <person name="Ezra D."/>
            <person name="Gonzalez J."/>
            <person name="Henrissat B."/>
            <person name="Kuo A."/>
            <person name="Liang C."/>
            <person name="Lipzen A."/>
            <person name="Lutzoni F."/>
            <person name="Magnuson J."/>
            <person name="Mondo S."/>
            <person name="Nolan M."/>
            <person name="Ohm R."/>
            <person name="Pangilinan J."/>
            <person name="Park H.-J."/>
            <person name="Ramirez L."/>
            <person name="Alfaro M."/>
            <person name="Sun H."/>
            <person name="Tritt A."/>
            <person name="Yoshinaga Y."/>
            <person name="Zwiers L.-H."/>
            <person name="Turgeon B."/>
            <person name="Goodwin S."/>
            <person name="Spatafora J."/>
            <person name="Crous P."/>
            <person name="Grigoriev I."/>
        </authorList>
    </citation>
    <scope>NUCLEOTIDE SEQUENCE</scope>
    <source>
        <strain evidence="2">CBS 207.26</strain>
    </source>
</reference>
<protein>
    <submittedName>
        <fullName evidence="2">Uncharacterized protein</fullName>
    </submittedName>
</protein>
<feature type="region of interest" description="Disordered" evidence="1">
    <location>
        <begin position="43"/>
        <end position="83"/>
    </location>
</feature>
<dbReference type="AlphaFoldDB" id="A0A6A6EB36"/>
<organism evidence="2 3">
    <name type="scientific">Zopfia rhizophila CBS 207.26</name>
    <dbReference type="NCBI Taxonomy" id="1314779"/>
    <lineage>
        <taxon>Eukaryota</taxon>
        <taxon>Fungi</taxon>
        <taxon>Dikarya</taxon>
        <taxon>Ascomycota</taxon>
        <taxon>Pezizomycotina</taxon>
        <taxon>Dothideomycetes</taxon>
        <taxon>Dothideomycetes incertae sedis</taxon>
        <taxon>Zopfiaceae</taxon>
        <taxon>Zopfia</taxon>
    </lineage>
</organism>
<sequence length="238" mass="26479">MQSISSGKPIPTSTYEQAPLSRHPAAGLLFTHSQLPFTCMAQTKARKPNTKPSHEQPVDTVETKASCKRKNSSSDFMKGDPLSDTKHAKRRKLLGPAYSAKASTMAGMPVEIPLHRSAPLSKAQDKNAGDIEGAIEAQPLAEPGNVFRFIDLPRVLRDNIYDKVFEDNRFTFHWNSLEVHAIYGDATYARHRPAKKLLTWLLVSPQILDEAMEQFIRCAKPIIDDKSIGFIVLKPPSC</sequence>
<evidence type="ECO:0000256" key="1">
    <source>
        <dbReference type="SAM" id="MobiDB-lite"/>
    </source>
</evidence>
<evidence type="ECO:0000313" key="3">
    <source>
        <dbReference type="Proteomes" id="UP000800200"/>
    </source>
</evidence>
<dbReference type="OrthoDB" id="3799620at2759"/>
<dbReference type="Proteomes" id="UP000800200">
    <property type="component" value="Unassembled WGS sequence"/>
</dbReference>